<dbReference type="KEGG" id="spar:SPRG_01864"/>
<accession>A0A067CQS2</accession>
<evidence type="ECO:0000313" key="2">
    <source>
        <dbReference type="Proteomes" id="UP000030745"/>
    </source>
</evidence>
<organism evidence="1 2">
    <name type="scientific">Saprolegnia parasitica (strain CBS 223.65)</name>
    <dbReference type="NCBI Taxonomy" id="695850"/>
    <lineage>
        <taxon>Eukaryota</taxon>
        <taxon>Sar</taxon>
        <taxon>Stramenopiles</taxon>
        <taxon>Oomycota</taxon>
        <taxon>Saprolegniomycetes</taxon>
        <taxon>Saprolegniales</taxon>
        <taxon>Saprolegniaceae</taxon>
        <taxon>Saprolegnia</taxon>
    </lineage>
</organism>
<dbReference type="AlphaFoldDB" id="A0A067CQS2"/>
<keyword evidence="2" id="KW-1185">Reference proteome</keyword>
<gene>
    <name evidence="1" type="ORF">SPRG_01864</name>
</gene>
<reference evidence="1 2" key="1">
    <citation type="journal article" date="2013" name="PLoS Genet.">
        <title>Distinctive expansion of potential virulence genes in the genome of the oomycete fish pathogen Saprolegnia parasitica.</title>
        <authorList>
            <person name="Jiang R.H."/>
            <person name="de Bruijn I."/>
            <person name="Haas B.J."/>
            <person name="Belmonte R."/>
            <person name="Lobach L."/>
            <person name="Christie J."/>
            <person name="van den Ackerveken G."/>
            <person name="Bottin A."/>
            <person name="Bulone V."/>
            <person name="Diaz-Moreno S.M."/>
            <person name="Dumas B."/>
            <person name="Fan L."/>
            <person name="Gaulin E."/>
            <person name="Govers F."/>
            <person name="Grenville-Briggs L.J."/>
            <person name="Horner N.R."/>
            <person name="Levin J.Z."/>
            <person name="Mammella M."/>
            <person name="Meijer H.J."/>
            <person name="Morris P."/>
            <person name="Nusbaum C."/>
            <person name="Oome S."/>
            <person name="Phillips A.J."/>
            <person name="van Rooyen D."/>
            <person name="Rzeszutek E."/>
            <person name="Saraiva M."/>
            <person name="Secombes C.J."/>
            <person name="Seidl M.F."/>
            <person name="Snel B."/>
            <person name="Stassen J.H."/>
            <person name="Sykes S."/>
            <person name="Tripathy S."/>
            <person name="van den Berg H."/>
            <person name="Vega-Arreguin J.C."/>
            <person name="Wawra S."/>
            <person name="Young S.K."/>
            <person name="Zeng Q."/>
            <person name="Dieguez-Uribeondo J."/>
            <person name="Russ C."/>
            <person name="Tyler B.M."/>
            <person name="van West P."/>
        </authorList>
    </citation>
    <scope>NUCLEOTIDE SEQUENCE [LARGE SCALE GENOMIC DNA]</scope>
    <source>
        <strain evidence="1 2">CBS 223.65</strain>
    </source>
</reference>
<dbReference type="EMBL" id="KK583193">
    <property type="protein sequence ID" value="KDO33049.1"/>
    <property type="molecule type" value="Genomic_DNA"/>
</dbReference>
<dbReference type="VEuPathDB" id="FungiDB:SPRG_01864"/>
<dbReference type="Proteomes" id="UP000030745">
    <property type="component" value="Unassembled WGS sequence"/>
</dbReference>
<protein>
    <submittedName>
        <fullName evidence="1">Uncharacterized protein</fullName>
    </submittedName>
</protein>
<dbReference type="GeneID" id="24124442"/>
<dbReference type="RefSeq" id="XP_012195820.1">
    <property type="nucleotide sequence ID" value="XM_012340430.1"/>
</dbReference>
<proteinExistence type="predicted"/>
<sequence length="189" mass="21374">MEGISFSSNKRLANIAKGLANLAFKPRRAVNRSDPQHSHRVRRFEALANDISRALLSPTERALDAHITFVRDLIEDGRVFKLQTEDYTQWVFLNKSGSALAWRAPTWWRPTPARPSTSAYLSHSALQLSDVEDVVSTALEPTAPYAIQITTSKKMLWVACRTKAEQEQMEASVMKLVHQTNRRQAARSN</sequence>
<evidence type="ECO:0000313" key="1">
    <source>
        <dbReference type="EMBL" id="KDO33049.1"/>
    </source>
</evidence>
<name>A0A067CQS2_SAPPC</name>